<dbReference type="InterPro" id="IPR031982">
    <property type="entry name" value="PilE-like"/>
</dbReference>
<evidence type="ECO:0000313" key="3">
    <source>
        <dbReference type="EMBL" id="MFC3914810.1"/>
    </source>
</evidence>
<evidence type="ECO:0000256" key="2">
    <source>
        <dbReference type="SAM" id="Phobius"/>
    </source>
</evidence>
<dbReference type="Pfam" id="PF16732">
    <property type="entry name" value="ComP_DUS"/>
    <property type="match status" value="1"/>
</dbReference>
<dbReference type="RefSeq" id="WP_377154187.1">
    <property type="nucleotide sequence ID" value="NZ_JBHSAF010000015.1"/>
</dbReference>
<dbReference type="PANTHER" id="PTHR30093">
    <property type="entry name" value="GENERAL SECRETION PATHWAY PROTEIN G"/>
    <property type="match status" value="1"/>
</dbReference>
<dbReference type="NCBIfam" id="TIGR02532">
    <property type="entry name" value="IV_pilin_GFxxxE"/>
    <property type="match status" value="1"/>
</dbReference>
<evidence type="ECO:0000313" key="4">
    <source>
        <dbReference type="Proteomes" id="UP001595692"/>
    </source>
</evidence>
<sequence length="124" mass="13910">MNTRGVTLIELLVAMMIIGVLVTIAYPGYQHCMHQSRRGEAINQLLALQLRQEAYRVEQGQYSVSLSDLGPASDEHYRYALQESAAGYQLTAEAKAHSPQREDSGCQRLTLDGDEQRWPASCWP</sequence>
<dbReference type="PANTHER" id="PTHR30093:SF47">
    <property type="entry name" value="TYPE IV PILUS NON-CORE MINOR PILIN PILE"/>
    <property type="match status" value="1"/>
</dbReference>
<keyword evidence="2" id="KW-0812">Transmembrane</keyword>
<organism evidence="3 4">
    <name type="scientific">Pseudaeromonas sharmana</name>
    <dbReference type="NCBI Taxonomy" id="328412"/>
    <lineage>
        <taxon>Bacteria</taxon>
        <taxon>Pseudomonadati</taxon>
        <taxon>Pseudomonadota</taxon>
        <taxon>Gammaproteobacteria</taxon>
        <taxon>Aeromonadales</taxon>
        <taxon>Aeromonadaceae</taxon>
        <taxon>Pseudaeromonas</taxon>
    </lineage>
</organism>
<accession>A0ABV8CRX9</accession>
<dbReference type="InterPro" id="IPR045584">
    <property type="entry name" value="Pilin-like"/>
</dbReference>
<gene>
    <name evidence="3" type="ORF">ACFOSS_15280</name>
</gene>
<dbReference type="Gene3D" id="3.30.700.10">
    <property type="entry name" value="Glycoprotein, Type 4 Pilin"/>
    <property type="match status" value="1"/>
</dbReference>
<dbReference type="PRINTS" id="PR00813">
    <property type="entry name" value="BCTERIALGSPG"/>
</dbReference>
<reference evidence="4" key="1">
    <citation type="journal article" date="2019" name="Int. J. Syst. Evol. Microbiol.">
        <title>The Global Catalogue of Microorganisms (GCM) 10K type strain sequencing project: providing services to taxonomists for standard genome sequencing and annotation.</title>
        <authorList>
            <consortium name="The Broad Institute Genomics Platform"/>
            <consortium name="The Broad Institute Genome Sequencing Center for Infectious Disease"/>
            <person name="Wu L."/>
            <person name="Ma J."/>
        </authorList>
    </citation>
    <scope>NUCLEOTIDE SEQUENCE [LARGE SCALE GENOMIC DNA]</scope>
    <source>
        <strain evidence="4">CCUG 54939</strain>
    </source>
</reference>
<evidence type="ECO:0000256" key="1">
    <source>
        <dbReference type="ARBA" id="ARBA00022481"/>
    </source>
</evidence>
<keyword evidence="4" id="KW-1185">Reference proteome</keyword>
<dbReference type="PROSITE" id="PS00409">
    <property type="entry name" value="PROKAR_NTER_METHYL"/>
    <property type="match status" value="1"/>
</dbReference>
<feature type="transmembrane region" description="Helical" evidence="2">
    <location>
        <begin position="6"/>
        <end position="29"/>
    </location>
</feature>
<dbReference type="InterPro" id="IPR012902">
    <property type="entry name" value="N_methyl_site"/>
</dbReference>
<dbReference type="Pfam" id="PF07963">
    <property type="entry name" value="N_methyl"/>
    <property type="match status" value="1"/>
</dbReference>
<protein>
    <submittedName>
        <fullName evidence="3">Type IV pilin protein</fullName>
    </submittedName>
</protein>
<dbReference type="SUPFAM" id="SSF54523">
    <property type="entry name" value="Pili subunits"/>
    <property type="match status" value="1"/>
</dbReference>
<name>A0ABV8CRX9_9GAMM</name>
<comment type="caution">
    <text evidence="3">The sequence shown here is derived from an EMBL/GenBank/DDBJ whole genome shotgun (WGS) entry which is preliminary data.</text>
</comment>
<keyword evidence="2" id="KW-1133">Transmembrane helix</keyword>
<keyword evidence="1" id="KW-0488">Methylation</keyword>
<dbReference type="InterPro" id="IPR000983">
    <property type="entry name" value="Bac_GSPG_pilin"/>
</dbReference>
<dbReference type="Proteomes" id="UP001595692">
    <property type="component" value="Unassembled WGS sequence"/>
</dbReference>
<keyword evidence="2" id="KW-0472">Membrane</keyword>
<proteinExistence type="predicted"/>
<dbReference type="EMBL" id="JBHSAF010000015">
    <property type="protein sequence ID" value="MFC3914810.1"/>
    <property type="molecule type" value="Genomic_DNA"/>
</dbReference>